<dbReference type="EMBL" id="KN840478">
    <property type="protein sequence ID" value="KIP08554.1"/>
    <property type="molecule type" value="Genomic_DNA"/>
</dbReference>
<dbReference type="HOGENOM" id="CLU_044614_1_0_1"/>
<protein>
    <submittedName>
        <fullName evidence="3">Uncharacterized protein</fullName>
    </submittedName>
</protein>
<evidence type="ECO:0000256" key="2">
    <source>
        <dbReference type="SAM" id="Phobius"/>
    </source>
</evidence>
<evidence type="ECO:0000313" key="3">
    <source>
        <dbReference type="EMBL" id="KIP08554.1"/>
    </source>
</evidence>
<accession>A0A0C3NTI2</accession>
<feature type="transmembrane region" description="Helical" evidence="2">
    <location>
        <begin position="231"/>
        <end position="252"/>
    </location>
</feature>
<feature type="transmembrane region" description="Helical" evidence="2">
    <location>
        <begin position="24"/>
        <end position="44"/>
    </location>
</feature>
<dbReference type="AlphaFoldDB" id="A0A0C3NTI2"/>
<reference evidence="3 4" key="1">
    <citation type="journal article" date="2014" name="PLoS Genet.">
        <title>Analysis of the Phlebiopsis gigantea genome, transcriptome and secretome provides insight into its pioneer colonization strategies of wood.</title>
        <authorList>
            <person name="Hori C."/>
            <person name="Ishida T."/>
            <person name="Igarashi K."/>
            <person name="Samejima M."/>
            <person name="Suzuki H."/>
            <person name="Master E."/>
            <person name="Ferreira P."/>
            <person name="Ruiz-Duenas F.J."/>
            <person name="Held B."/>
            <person name="Canessa P."/>
            <person name="Larrondo L.F."/>
            <person name="Schmoll M."/>
            <person name="Druzhinina I.S."/>
            <person name="Kubicek C.P."/>
            <person name="Gaskell J.A."/>
            <person name="Kersten P."/>
            <person name="St John F."/>
            <person name="Glasner J."/>
            <person name="Sabat G."/>
            <person name="Splinter BonDurant S."/>
            <person name="Syed K."/>
            <person name="Yadav J."/>
            <person name="Mgbeahuruike A.C."/>
            <person name="Kovalchuk A."/>
            <person name="Asiegbu F.O."/>
            <person name="Lackner G."/>
            <person name="Hoffmeister D."/>
            <person name="Rencoret J."/>
            <person name="Gutierrez A."/>
            <person name="Sun H."/>
            <person name="Lindquist E."/>
            <person name="Barry K."/>
            <person name="Riley R."/>
            <person name="Grigoriev I.V."/>
            <person name="Henrissat B."/>
            <person name="Kues U."/>
            <person name="Berka R.M."/>
            <person name="Martinez A.T."/>
            <person name="Covert S.F."/>
            <person name="Blanchette R.A."/>
            <person name="Cullen D."/>
        </authorList>
    </citation>
    <scope>NUCLEOTIDE SEQUENCE [LARGE SCALE GENOMIC DNA]</scope>
    <source>
        <strain evidence="3 4">11061_1 CR5-6</strain>
    </source>
</reference>
<feature type="transmembrane region" description="Helical" evidence="2">
    <location>
        <begin position="258"/>
        <end position="276"/>
    </location>
</feature>
<sequence>MRQRRLATPPTAPAPMFQLPEAQIVGLFMECVAYGMFLVTFGLCMRTLLCRREQLAPKAARDINWGMLTVALLMFLFASFDVAFGLRHNLDAFVYYAGPGGAAEEFKDIGYWVNVMKTVDFVGQTTVGDAILIYRCYMVYARRWVVVLLPALIWGMTLAAGIVMTWVECTTQQDAQLQDPRITPWLDTLTVCTLVLNVLVTTLMVWRIWRVKSKSTGATVNPRRLSRVMRIILDSGLLYTVCVVTFFGTVLAGSNAQYGVSDVVVQVIGITFNLIIIRVNNGTAPECQFTTTTSGLGRTAPGYPLRFVHTATRDGAAAFTLPAEVSIAVEVSQHREGADDDDDDERSFSKPPARGAWKDDGAGLAV</sequence>
<name>A0A0C3NTI2_PHLG1</name>
<dbReference type="Proteomes" id="UP000053257">
    <property type="component" value="Unassembled WGS sequence"/>
</dbReference>
<feature type="transmembrane region" description="Helical" evidence="2">
    <location>
        <begin position="121"/>
        <end position="137"/>
    </location>
</feature>
<feature type="compositionally biased region" description="Basic and acidic residues" evidence="1">
    <location>
        <begin position="356"/>
        <end position="366"/>
    </location>
</feature>
<gene>
    <name evidence="3" type="ORF">PHLGIDRAFT_18900</name>
</gene>
<keyword evidence="2" id="KW-0472">Membrane</keyword>
<keyword evidence="4" id="KW-1185">Reference proteome</keyword>
<proteinExistence type="predicted"/>
<feature type="transmembrane region" description="Helical" evidence="2">
    <location>
        <begin position="186"/>
        <end position="206"/>
    </location>
</feature>
<organism evidence="3 4">
    <name type="scientific">Phlebiopsis gigantea (strain 11061_1 CR5-6)</name>
    <name type="common">White-rot fungus</name>
    <name type="synonym">Peniophora gigantea</name>
    <dbReference type="NCBI Taxonomy" id="745531"/>
    <lineage>
        <taxon>Eukaryota</taxon>
        <taxon>Fungi</taxon>
        <taxon>Dikarya</taxon>
        <taxon>Basidiomycota</taxon>
        <taxon>Agaricomycotina</taxon>
        <taxon>Agaricomycetes</taxon>
        <taxon>Polyporales</taxon>
        <taxon>Phanerochaetaceae</taxon>
        <taxon>Phlebiopsis</taxon>
    </lineage>
</organism>
<feature type="transmembrane region" description="Helical" evidence="2">
    <location>
        <begin position="144"/>
        <end position="166"/>
    </location>
</feature>
<evidence type="ECO:0000256" key="1">
    <source>
        <dbReference type="SAM" id="MobiDB-lite"/>
    </source>
</evidence>
<keyword evidence="2" id="KW-1133">Transmembrane helix</keyword>
<feature type="region of interest" description="Disordered" evidence="1">
    <location>
        <begin position="333"/>
        <end position="366"/>
    </location>
</feature>
<evidence type="ECO:0000313" key="4">
    <source>
        <dbReference type="Proteomes" id="UP000053257"/>
    </source>
</evidence>
<keyword evidence="2" id="KW-0812">Transmembrane</keyword>
<feature type="transmembrane region" description="Helical" evidence="2">
    <location>
        <begin position="65"/>
        <end position="86"/>
    </location>
</feature>
<dbReference type="OrthoDB" id="3269446at2759"/>